<keyword evidence="2" id="KW-0963">Cytoplasm</keyword>
<name>A0A1F6CJ44_HANXR</name>
<dbReference type="EMBL" id="MFKF01000236">
    <property type="protein sequence ID" value="OGG49273.1"/>
    <property type="molecule type" value="Genomic_DNA"/>
</dbReference>
<evidence type="ECO:0000256" key="1">
    <source>
        <dbReference type="ARBA" id="ARBA00022517"/>
    </source>
</evidence>
<dbReference type="NCBIfam" id="TIGR00082">
    <property type="entry name" value="rbfA"/>
    <property type="match status" value="1"/>
</dbReference>
<comment type="caution">
    <text evidence="3">The sequence shown here is derived from an EMBL/GenBank/DDBJ whole genome shotgun (WGS) entry which is preliminary data.</text>
</comment>
<evidence type="ECO:0000256" key="2">
    <source>
        <dbReference type="HAMAP-Rule" id="MF_00003"/>
    </source>
</evidence>
<dbReference type="InterPro" id="IPR020053">
    <property type="entry name" value="Ribosome-bd_factorA_CS"/>
</dbReference>
<dbReference type="AlphaFoldDB" id="A0A1F6CJ44"/>
<sequence>MKRWRPESVGGMIQQAVSEVIRGMKDPRIGFVTVTGVDMSEDLRHAKVYVSVLGPEEMRKGTLDALEHGSAYIRREVGHRIQIRHTPELLFRYDNSIEHGVKIDKILNELSSQQPAVSGQQKAEE</sequence>
<comment type="subunit">
    <text evidence="2">Monomer. Binds 30S ribosomal subunits, but not 50S ribosomal subunits or 70S ribosomes.</text>
</comment>
<accession>A0A1F6CJ44</accession>
<comment type="function">
    <text evidence="2">One of several proteins that assist in the late maturation steps of the functional core of the 30S ribosomal subunit. Associates with free 30S ribosomal subunits (but not with 30S subunits that are part of 70S ribosomes or polysomes). Required for efficient processing of 16S rRNA. May interact with the 5'-terminal helix region of 16S rRNA.</text>
</comment>
<comment type="similarity">
    <text evidence="2">Belongs to the RbfA family.</text>
</comment>
<organism evidence="3 4">
    <name type="scientific">Handelsmanbacteria sp. (strain RIFCSPLOWO2_12_FULL_64_10)</name>
    <dbReference type="NCBI Taxonomy" id="1817868"/>
    <lineage>
        <taxon>Bacteria</taxon>
        <taxon>Candidatus Handelsmaniibacteriota</taxon>
    </lineage>
</organism>
<evidence type="ECO:0000313" key="3">
    <source>
        <dbReference type="EMBL" id="OGG49273.1"/>
    </source>
</evidence>
<keyword evidence="1 2" id="KW-0690">Ribosome biogenesis</keyword>
<dbReference type="InterPro" id="IPR023799">
    <property type="entry name" value="RbfA_dom_sf"/>
</dbReference>
<dbReference type="PANTHER" id="PTHR33515:SF1">
    <property type="entry name" value="RIBOSOME-BINDING FACTOR A, CHLOROPLASTIC-RELATED"/>
    <property type="match status" value="1"/>
</dbReference>
<dbReference type="Pfam" id="PF02033">
    <property type="entry name" value="RBFA"/>
    <property type="match status" value="1"/>
</dbReference>
<dbReference type="HAMAP" id="MF_00003">
    <property type="entry name" value="RbfA"/>
    <property type="match status" value="1"/>
</dbReference>
<dbReference type="InterPro" id="IPR015946">
    <property type="entry name" value="KH_dom-like_a/b"/>
</dbReference>
<proteinExistence type="inferred from homology"/>
<dbReference type="InterPro" id="IPR000238">
    <property type="entry name" value="RbfA"/>
</dbReference>
<dbReference type="GO" id="GO:0030490">
    <property type="term" value="P:maturation of SSU-rRNA"/>
    <property type="evidence" value="ECO:0007669"/>
    <property type="project" value="UniProtKB-UniRule"/>
</dbReference>
<evidence type="ECO:0000313" key="4">
    <source>
        <dbReference type="Proteomes" id="UP000178606"/>
    </source>
</evidence>
<dbReference type="Gene3D" id="3.30.300.20">
    <property type="match status" value="1"/>
</dbReference>
<dbReference type="PANTHER" id="PTHR33515">
    <property type="entry name" value="RIBOSOME-BINDING FACTOR A, CHLOROPLASTIC-RELATED"/>
    <property type="match status" value="1"/>
</dbReference>
<dbReference type="PROSITE" id="PS01319">
    <property type="entry name" value="RBFA"/>
    <property type="match status" value="1"/>
</dbReference>
<dbReference type="Proteomes" id="UP000178606">
    <property type="component" value="Unassembled WGS sequence"/>
</dbReference>
<reference evidence="3 4" key="1">
    <citation type="journal article" date="2016" name="Nat. Commun.">
        <title>Thousands of microbial genomes shed light on interconnected biogeochemical processes in an aquifer system.</title>
        <authorList>
            <person name="Anantharaman K."/>
            <person name="Brown C.T."/>
            <person name="Hug L.A."/>
            <person name="Sharon I."/>
            <person name="Castelle C.J."/>
            <person name="Probst A.J."/>
            <person name="Thomas B.C."/>
            <person name="Singh A."/>
            <person name="Wilkins M.J."/>
            <person name="Karaoz U."/>
            <person name="Brodie E.L."/>
            <person name="Williams K.H."/>
            <person name="Hubbard S.S."/>
            <person name="Banfield J.F."/>
        </authorList>
    </citation>
    <scope>NUCLEOTIDE SEQUENCE [LARGE SCALE GENOMIC DNA]</scope>
    <source>
        <strain evidence="4">RIFCSPLOWO2_12_FULL_64_10</strain>
    </source>
</reference>
<protein>
    <recommendedName>
        <fullName evidence="2">Ribosome-binding factor A</fullName>
    </recommendedName>
</protein>
<dbReference type="SUPFAM" id="SSF89919">
    <property type="entry name" value="Ribosome-binding factor A, RbfA"/>
    <property type="match status" value="1"/>
</dbReference>
<gene>
    <name evidence="2" type="primary">rbfA</name>
    <name evidence="3" type="ORF">A3F84_26500</name>
</gene>
<dbReference type="GO" id="GO:0043024">
    <property type="term" value="F:ribosomal small subunit binding"/>
    <property type="evidence" value="ECO:0007669"/>
    <property type="project" value="TreeGrafter"/>
</dbReference>
<dbReference type="GO" id="GO:0005829">
    <property type="term" value="C:cytosol"/>
    <property type="evidence" value="ECO:0007669"/>
    <property type="project" value="TreeGrafter"/>
</dbReference>
<comment type="subcellular location">
    <subcellularLocation>
        <location evidence="2">Cytoplasm</location>
    </subcellularLocation>
</comment>